<comment type="caution">
    <text evidence="1">The sequence shown here is derived from an EMBL/GenBank/DDBJ whole genome shotgun (WGS) entry which is preliminary data.</text>
</comment>
<dbReference type="Proteomes" id="UP001152888">
    <property type="component" value="Unassembled WGS sequence"/>
</dbReference>
<proteinExistence type="predicted"/>
<dbReference type="EMBL" id="CAKOFQ010007005">
    <property type="protein sequence ID" value="CAH1986779.1"/>
    <property type="molecule type" value="Genomic_DNA"/>
</dbReference>
<name>A0A9P0L0D2_ACAOB</name>
<organism evidence="1 2">
    <name type="scientific">Acanthoscelides obtectus</name>
    <name type="common">Bean weevil</name>
    <name type="synonym">Bruchus obtectus</name>
    <dbReference type="NCBI Taxonomy" id="200917"/>
    <lineage>
        <taxon>Eukaryota</taxon>
        <taxon>Metazoa</taxon>
        <taxon>Ecdysozoa</taxon>
        <taxon>Arthropoda</taxon>
        <taxon>Hexapoda</taxon>
        <taxon>Insecta</taxon>
        <taxon>Pterygota</taxon>
        <taxon>Neoptera</taxon>
        <taxon>Endopterygota</taxon>
        <taxon>Coleoptera</taxon>
        <taxon>Polyphaga</taxon>
        <taxon>Cucujiformia</taxon>
        <taxon>Chrysomeloidea</taxon>
        <taxon>Chrysomelidae</taxon>
        <taxon>Bruchinae</taxon>
        <taxon>Bruchini</taxon>
        <taxon>Acanthoscelides</taxon>
    </lineage>
</organism>
<dbReference type="OrthoDB" id="10693965at2759"/>
<dbReference type="AlphaFoldDB" id="A0A9P0L0D2"/>
<protein>
    <recommendedName>
        <fullName evidence="3">FLYWCH-type domain-containing protein</fullName>
    </recommendedName>
</protein>
<evidence type="ECO:0000313" key="1">
    <source>
        <dbReference type="EMBL" id="CAH1986779.1"/>
    </source>
</evidence>
<gene>
    <name evidence="1" type="ORF">ACAOBT_LOCUS17440</name>
</gene>
<accession>A0A9P0L0D2</accession>
<reference evidence="1" key="1">
    <citation type="submission" date="2022-03" db="EMBL/GenBank/DDBJ databases">
        <authorList>
            <person name="Sayadi A."/>
        </authorList>
    </citation>
    <scope>NUCLEOTIDE SEQUENCE</scope>
</reference>
<dbReference type="Gene3D" id="2.20.25.240">
    <property type="match status" value="1"/>
</dbReference>
<sequence length="61" mass="7132">MLYKDTAKTKWRCVTYDKTKCKSIVFSAGKTVSIRNCHNHEKKTIDPKTILVPQYVKVVRM</sequence>
<keyword evidence="2" id="KW-1185">Reference proteome</keyword>
<evidence type="ECO:0008006" key="3">
    <source>
        <dbReference type="Google" id="ProtNLM"/>
    </source>
</evidence>
<evidence type="ECO:0000313" key="2">
    <source>
        <dbReference type="Proteomes" id="UP001152888"/>
    </source>
</evidence>